<feature type="region of interest" description="Disordered" evidence="1">
    <location>
        <begin position="25"/>
        <end position="53"/>
    </location>
</feature>
<evidence type="ECO:0000313" key="2">
    <source>
        <dbReference type="EMBL" id="KAF1996010.1"/>
    </source>
</evidence>
<reference evidence="2" key="1">
    <citation type="journal article" date="2020" name="Stud. Mycol.">
        <title>101 Dothideomycetes genomes: a test case for predicting lifestyles and emergence of pathogens.</title>
        <authorList>
            <person name="Haridas S."/>
            <person name="Albert R."/>
            <person name="Binder M."/>
            <person name="Bloem J."/>
            <person name="Labutti K."/>
            <person name="Salamov A."/>
            <person name="Andreopoulos B."/>
            <person name="Baker S."/>
            <person name="Barry K."/>
            <person name="Bills G."/>
            <person name="Bluhm B."/>
            <person name="Cannon C."/>
            <person name="Castanera R."/>
            <person name="Culley D."/>
            <person name="Daum C."/>
            <person name="Ezra D."/>
            <person name="Gonzalez J."/>
            <person name="Henrissat B."/>
            <person name="Kuo A."/>
            <person name="Liang C."/>
            <person name="Lipzen A."/>
            <person name="Lutzoni F."/>
            <person name="Magnuson J."/>
            <person name="Mondo S."/>
            <person name="Nolan M."/>
            <person name="Ohm R."/>
            <person name="Pangilinan J."/>
            <person name="Park H.-J."/>
            <person name="Ramirez L."/>
            <person name="Alfaro M."/>
            <person name="Sun H."/>
            <person name="Tritt A."/>
            <person name="Yoshinaga Y."/>
            <person name="Zwiers L.-H."/>
            <person name="Turgeon B."/>
            <person name="Goodwin S."/>
            <person name="Spatafora J."/>
            <person name="Crous P."/>
            <person name="Grigoriev I."/>
        </authorList>
    </citation>
    <scope>NUCLEOTIDE SEQUENCE</scope>
    <source>
        <strain evidence="2">CBS 123094</strain>
    </source>
</reference>
<sequence length="207" mass="23760">MSRMRAEDAGEEEVLQWLYGTAKLKDKETESESSSSTKLPRPDSPTLALPNDKDEQDCATTLLSIIQFRLDTINARISSFKRSQKNANENPKSLLPCSRKREEHLQCVIDLLEGHSCELLIHMLAMKDGISERECGELDVPDMVKRYLKEYEDMANVQENNYEATLQRLSPETMRKTVQQLMEMGKVEDGSDGREKTETEKYQDDSY</sequence>
<feature type="region of interest" description="Disordered" evidence="1">
    <location>
        <begin position="183"/>
        <end position="207"/>
    </location>
</feature>
<evidence type="ECO:0000313" key="3">
    <source>
        <dbReference type="Proteomes" id="UP000799779"/>
    </source>
</evidence>
<feature type="compositionally biased region" description="Basic and acidic residues" evidence="1">
    <location>
        <begin position="185"/>
        <end position="207"/>
    </location>
</feature>
<proteinExistence type="predicted"/>
<organism evidence="2 3">
    <name type="scientific">Amniculicola lignicola CBS 123094</name>
    <dbReference type="NCBI Taxonomy" id="1392246"/>
    <lineage>
        <taxon>Eukaryota</taxon>
        <taxon>Fungi</taxon>
        <taxon>Dikarya</taxon>
        <taxon>Ascomycota</taxon>
        <taxon>Pezizomycotina</taxon>
        <taxon>Dothideomycetes</taxon>
        <taxon>Pleosporomycetidae</taxon>
        <taxon>Pleosporales</taxon>
        <taxon>Amniculicolaceae</taxon>
        <taxon>Amniculicola</taxon>
    </lineage>
</organism>
<accession>A0A6A5W2M2</accession>
<evidence type="ECO:0000256" key="1">
    <source>
        <dbReference type="SAM" id="MobiDB-lite"/>
    </source>
</evidence>
<keyword evidence="3" id="KW-1185">Reference proteome</keyword>
<dbReference type="EMBL" id="ML977630">
    <property type="protein sequence ID" value="KAF1996010.1"/>
    <property type="molecule type" value="Genomic_DNA"/>
</dbReference>
<dbReference type="Proteomes" id="UP000799779">
    <property type="component" value="Unassembled WGS sequence"/>
</dbReference>
<protein>
    <submittedName>
        <fullName evidence="2">Uncharacterized protein</fullName>
    </submittedName>
</protein>
<dbReference type="AlphaFoldDB" id="A0A6A5W2M2"/>
<gene>
    <name evidence="2" type="ORF">P154DRAFT_580252</name>
</gene>
<name>A0A6A5W2M2_9PLEO</name>